<dbReference type="KEGG" id="plad:PPGU16_01410"/>
<feature type="transmembrane region" description="Helical" evidence="2">
    <location>
        <begin position="37"/>
        <end position="57"/>
    </location>
</feature>
<accession>A0A7I8BER1</accession>
<keyword evidence="2" id="KW-1133">Transmembrane helix</keyword>
<feature type="region of interest" description="Disordered" evidence="1">
    <location>
        <begin position="165"/>
        <end position="192"/>
    </location>
</feature>
<evidence type="ECO:0000256" key="1">
    <source>
        <dbReference type="SAM" id="MobiDB-lite"/>
    </source>
</evidence>
<dbReference type="RefSeq" id="WP_180721263.1">
    <property type="nucleotide sequence ID" value="NZ_AP023174.1"/>
</dbReference>
<name>A0A7I8BER1_9BURK</name>
<protein>
    <submittedName>
        <fullName evidence="3">Uncharacterized protein</fullName>
    </submittedName>
</protein>
<sequence length="192" mass="20747">MTLRQGALLLAVFASGTAICMSVLAGWQRGGWLTERFVWVATGIVLVVGAHLLPALAREASISIRSIGSLIWVACLVTACYGHVTFFLLAQQHAGDRRAATVAGDMPPAPERSLAVVMTERAMVTRELASVNQLNCRRACATRNGRRMTRQASLDALDAEASDVRRIEAQRDRATGMEDSRRADPVTSRLAA</sequence>
<keyword evidence="2" id="KW-0472">Membrane</keyword>
<evidence type="ECO:0000313" key="3">
    <source>
        <dbReference type="EMBL" id="BCF87074.1"/>
    </source>
</evidence>
<keyword evidence="4" id="KW-1185">Reference proteome</keyword>
<organism evidence="3 4">
    <name type="scientific">Paraburkholderia largidicola</name>
    <dbReference type="NCBI Taxonomy" id="3014751"/>
    <lineage>
        <taxon>Bacteria</taxon>
        <taxon>Pseudomonadati</taxon>
        <taxon>Pseudomonadota</taxon>
        <taxon>Betaproteobacteria</taxon>
        <taxon>Burkholderiales</taxon>
        <taxon>Burkholderiaceae</taxon>
        <taxon>Paraburkholderia</taxon>
    </lineage>
</organism>
<dbReference type="Proteomes" id="UP000510888">
    <property type="component" value="Chromosome 1"/>
</dbReference>
<evidence type="ECO:0000256" key="2">
    <source>
        <dbReference type="SAM" id="Phobius"/>
    </source>
</evidence>
<feature type="transmembrane region" description="Helical" evidence="2">
    <location>
        <begin position="69"/>
        <end position="90"/>
    </location>
</feature>
<dbReference type="EMBL" id="AP023174">
    <property type="protein sequence ID" value="BCF87074.1"/>
    <property type="molecule type" value="Genomic_DNA"/>
</dbReference>
<gene>
    <name evidence="3" type="ORF">PPGU16_01410</name>
</gene>
<feature type="compositionally biased region" description="Basic and acidic residues" evidence="1">
    <location>
        <begin position="165"/>
        <end position="184"/>
    </location>
</feature>
<keyword evidence="2" id="KW-0812">Transmembrane</keyword>
<feature type="transmembrane region" description="Helical" evidence="2">
    <location>
        <begin position="6"/>
        <end position="25"/>
    </location>
</feature>
<dbReference type="AlphaFoldDB" id="A0A7I8BER1"/>
<reference evidence="3 4" key="1">
    <citation type="journal article" date="2020" name="Genes (Basel)">
        <title>Genomic Comparison of Insect Gut Symbionts from Divergent Burkholderia Subclades.</title>
        <authorList>
            <person name="Takeshita K."/>
            <person name="Kikuchi Y."/>
        </authorList>
    </citation>
    <scope>NUCLEOTIDE SEQUENCE [LARGE SCALE GENOMIC DNA]</scope>
    <source>
        <strain evidence="3 4">PGU16</strain>
    </source>
</reference>
<evidence type="ECO:0000313" key="4">
    <source>
        <dbReference type="Proteomes" id="UP000510888"/>
    </source>
</evidence>
<proteinExistence type="predicted"/>